<accession>A0A8S5SSU4</accession>
<protein>
    <submittedName>
        <fullName evidence="1">Uncharacterized protein</fullName>
    </submittedName>
</protein>
<reference evidence="1" key="1">
    <citation type="journal article" date="2021" name="Proc. Natl. Acad. Sci. U.S.A.">
        <title>A Catalog of Tens of Thousands of Viruses from Human Metagenomes Reveals Hidden Associations with Chronic Diseases.</title>
        <authorList>
            <person name="Tisza M.J."/>
            <person name="Buck C.B."/>
        </authorList>
    </citation>
    <scope>NUCLEOTIDE SEQUENCE</scope>
    <source>
        <strain evidence="1">CtsTb19</strain>
    </source>
</reference>
<proteinExistence type="predicted"/>
<sequence>MLTPHDATDKISFTITCLILKIAIHCQTECRNCNI</sequence>
<evidence type="ECO:0000313" key="1">
    <source>
        <dbReference type="EMBL" id="DAF54108.1"/>
    </source>
</evidence>
<name>A0A8S5SSU4_9CAUD</name>
<organism evidence="1">
    <name type="scientific">Siphoviridae sp. ctsTb19</name>
    <dbReference type="NCBI Taxonomy" id="2827958"/>
    <lineage>
        <taxon>Viruses</taxon>
        <taxon>Duplodnaviria</taxon>
        <taxon>Heunggongvirae</taxon>
        <taxon>Uroviricota</taxon>
        <taxon>Caudoviricetes</taxon>
    </lineage>
</organism>
<dbReference type="EMBL" id="BK032672">
    <property type="protein sequence ID" value="DAF54108.1"/>
    <property type="molecule type" value="Genomic_DNA"/>
</dbReference>